<proteinExistence type="predicted"/>
<reference evidence="2" key="1">
    <citation type="journal article" date="2023" name="Science">
        <title>Genome structures resolve the early diversification of teleost fishes.</title>
        <authorList>
            <person name="Parey E."/>
            <person name="Louis A."/>
            <person name="Montfort J."/>
            <person name="Bouchez O."/>
            <person name="Roques C."/>
            <person name="Iampietro C."/>
            <person name="Lluch J."/>
            <person name="Castinel A."/>
            <person name="Donnadieu C."/>
            <person name="Desvignes T."/>
            <person name="Floi Bucao C."/>
            <person name="Jouanno E."/>
            <person name="Wen M."/>
            <person name="Mejri S."/>
            <person name="Dirks R."/>
            <person name="Jansen H."/>
            <person name="Henkel C."/>
            <person name="Chen W.J."/>
            <person name="Zahm M."/>
            <person name="Cabau C."/>
            <person name="Klopp C."/>
            <person name="Thompson A.W."/>
            <person name="Robinson-Rechavi M."/>
            <person name="Braasch I."/>
            <person name="Lecointre G."/>
            <person name="Bobe J."/>
            <person name="Postlethwait J.H."/>
            <person name="Berthelot C."/>
            <person name="Roest Crollius H."/>
            <person name="Guiguen Y."/>
        </authorList>
    </citation>
    <scope>NUCLEOTIDE SEQUENCE</scope>
    <source>
        <strain evidence="2">WJC10195</strain>
    </source>
</reference>
<evidence type="ECO:0000313" key="3">
    <source>
        <dbReference type="Proteomes" id="UP001152622"/>
    </source>
</evidence>
<accession>A0A9Q1ENP1</accession>
<protein>
    <submittedName>
        <fullName evidence="2">Uncharacterized protein</fullName>
    </submittedName>
</protein>
<feature type="region of interest" description="Disordered" evidence="1">
    <location>
        <begin position="1"/>
        <end position="23"/>
    </location>
</feature>
<sequence>MDNAGMPWSTMQACSSMPRYRKPTEPLKTEIGARISQCSRASALHGRPRLSPLPRALPLPLRGGETQALALGASGMPRLMSEACAPLPSSCLSCRRDT</sequence>
<keyword evidence="3" id="KW-1185">Reference proteome</keyword>
<organism evidence="2 3">
    <name type="scientific">Synaphobranchus kaupii</name>
    <name type="common">Kaup's arrowtooth eel</name>
    <dbReference type="NCBI Taxonomy" id="118154"/>
    <lineage>
        <taxon>Eukaryota</taxon>
        <taxon>Metazoa</taxon>
        <taxon>Chordata</taxon>
        <taxon>Craniata</taxon>
        <taxon>Vertebrata</taxon>
        <taxon>Euteleostomi</taxon>
        <taxon>Actinopterygii</taxon>
        <taxon>Neopterygii</taxon>
        <taxon>Teleostei</taxon>
        <taxon>Anguilliformes</taxon>
        <taxon>Synaphobranchidae</taxon>
        <taxon>Synaphobranchus</taxon>
    </lineage>
</organism>
<name>A0A9Q1ENP1_SYNKA</name>
<evidence type="ECO:0000313" key="2">
    <source>
        <dbReference type="EMBL" id="KAJ8342096.1"/>
    </source>
</evidence>
<evidence type="ECO:0000256" key="1">
    <source>
        <dbReference type="SAM" id="MobiDB-lite"/>
    </source>
</evidence>
<comment type="caution">
    <text evidence="2">The sequence shown here is derived from an EMBL/GenBank/DDBJ whole genome shotgun (WGS) entry which is preliminary data.</text>
</comment>
<dbReference type="Proteomes" id="UP001152622">
    <property type="component" value="Chromosome 14"/>
</dbReference>
<gene>
    <name evidence="2" type="ORF">SKAU_G00320240</name>
</gene>
<dbReference type="EMBL" id="JAINUF010000014">
    <property type="protein sequence ID" value="KAJ8342096.1"/>
    <property type="molecule type" value="Genomic_DNA"/>
</dbReference>
<dbReference type="AlphaFoldDB" id="A0A9Q1ENP1"/>